<gene>
    <name evidence="3" type="ORF">EM848_00655</name>
    <name evidence="2" type="ORF">EMO90_03360</name>
</gene>
<evidence type="ECO:0000256" key="1">
    <source>
        <dbReference type="SAM" id="SignalP"/>
    </source>
</evidence>
<keyword evidence="5" id="KW-1185">Reference proteome</keyword>
<dbReference type="RefSeq" id="WP_150353078.1">
    <property type="nucleotide sequence ID" value="NZ_RZNZ01000003.1"/>
</dbReference>
<feature type="signal peptide" evidence="1">
    <location>
        <begin position="1"/>
        <end position="28"/>
    </location>
</feature>
<evidence type="ECO:0000313" key="3">
    <source>
        <dbReference type="EMBL" id="KAA8824756.1"/>
    </source>
</evidence>
<proteinExistence type="predicted"/>
<dbReference type="AlphaFoldDB" id="A0A5J5DXV5"/>
<protein>
    <submittedName>
        <fullName evidence="3">Uncharacterized protein</fullName>
    </submittedName>
</protein>
<evidence type="ECO:0000313" key="2">
    <source>
        <dbReference type="EMBL" id="KAA8821676.1"/>
    </source>
</evidence>
<evidence type="ECO:0000313" key="4">
    <source>
        <dbReference type="Proteomes" id="UP000345527"/>
    </source>
</evidence>
<dbReference type="EMBL" id="RZNZ01000003">
    <property type="protein sequence ID" value="KAA8821676.1"/>
    <property type="molecule type" value="Genomic_DNA"/>
</dbReference>
<dbReference type="OrthoDB" id="3241572at2"/>
<dbReference type="Proteomes" id="UP000374630">
    <property type="component" value="Unassembled WGS sequence"/>
</dbReference>
<accession>A0A5J5DXV5</accession>
<keyword evidence="1" id="KW-0732">Signal</keyword>
<sequence length="114" mass="12392">MMKHPRFRFAAAVVALCCVLIPTSAASAKTTSSGVELKMYTENDFAGGGAMWDTCTVDLPDNVYDSGTQNITDYCTVWNNTVFWGDQPIAKLFKDQFVPAFDKLNAADHVTTGG</sequence>
<dbReference type="EMBL" id="RZOA01000001">
    <property type="protein sequence ID" value="KAA8824756.1"/>
    <property type="molecule type" value="Genomic_DNA"/>
</dbReference>
<organism evidence="3 4">
    <name type="scientific">Bifidobacterium vespertilionis</name>
    <dbReference type="NCBI Taxonomy" id="2562524"/>
    <lineage>
        <taxon>Bacteria</taxon>
        <taxon>Bacillati</taxon>
        <taxon>Actinomycetota</taxon>
        <taxon>Actinomycetes</taxon>
        <taxon>Bifidobacteriales</taxon>
        <taxon>Bifidobacteriaceae</taxon>
        <taxon>Bifidobacterium</taxon>
    </lineage>
</organism>
<name>A0A5J5DXV5_9BIFI</name>
<evidence type="ECO:0000313" key="5">
    <source>
        <dbReference type="Proteomes" id="UP000374630"/>
    </source>
</evidence>
<reference evidence="4 5" key="1">
    <citation type="journal article" date="2019" name="Syst. Appl. Microbiol.">
        <title>Characterization of Bifidobacterium species in feaces of the Egyptian fruit bat: Description of B. vespertilionis sp. nov. and B. rousetti sp. nov.</title>
        <authorList>
            <person name="Modesto M."/>
            <person name="Satti M."/>
            <person name="Watanabe K."/>
            <person name="Puglisi E."/>
            <person name="Morelli L."/>
            <person name="Huang C.-H."/>
            <person name="Liou J.-S."/>
            <person name="Miyashita M."/>
            <person name="Tamura T."/>
            <person name="Saito S."/>
            <person name="Mori K."/>
            <person name="Huang L."/>
            <person name="Sciavilla P."/>
            <person name="Sandri C."/>
            <person name="Spiezio C."/>
            <person name="Vitali F."/>
            <person name="Cavalieri D."/>
            <person name="Perpetuini G."/>
            <person name="Tofalo R."/>
            <person name="Bonetti A."/>
            <person name="Arita M."/>
            <person name="Mattarelli P."/>
        </authorList>
    </citation>
    <scope>NUCLEOTIDE SEQUENCE [LARGE SCALE GENOMIC DNA]</scope>
    <source>
        <strain evidence="2 5">RST16</strain>
        <strain evidence="3 4">RST8</strain>
    </source>
</reference>
<dbReference type="Proteomes" id="UP000345527">
    <property type="component" value="Unassembled WGS sequence"/>
</dbReference>
<feature type="chain" id="PRO_5030132044" evidence="1">
    <location>
        <begin position="29"/>
        <end position="114"/>
    </location>
</feature>
<comment type="caution">
    <text evidence="3">The sequence shown here is derived from an EMBL/GenBank/DDBJ whole genome shotgun (WGS) entry which is preliminary data.</text>
</comment>